<dbReference type="KEGG" id="ncon:LC1Nh_0655"/>
<evidence type="ECO:0000313" key="2">
    <source>
        <dbReference type="Proteomes" id="UP000377803"/>
    </source>
</evidence>
<organism evidence="1 2">
    <name type="scientific">Candidatus Nanohalobium constans</name>
    <dbReference type="NCBI Taxonomy" id="2565781"/>
    <lineage>
        <taxon>Archaea</taxon>
        <taxon>Candidatus Nanohalarchaeota</taxon>
        <taxon>Candidatus Nanohalobia</taxon>
        <taxon>Candidatus Nanohalobiales</taxon>
        <taxon>Candidatus Nanohalobiaceae</taxon>
        <taxon>Candidatus Nanohalobium</taxon>
    </lineage>
</organism>
<reference evidence="2" key="1">
    <citation type="submission" date="2019-05" db="EMBL/GenBank/DDBJ databases">
        <title>Candidatus Nanohalobium constans, a novel model system to study the DPANN nano-sized archaea: genomic and physiological characterization of a nanoarchaeon co-cultured with its chitinotrophic host.</title>
        <authorList>
            <person name="La Cono V."/>
            <person name="Arcadi E."/>
            <person name="Crisafi F."/>
            <person name="Denaro R."/>
            <person name="La Spada G."/>
            <person name="Messina E."/>
            <person name="Smedile F."/>
            <person name="Toshchakov S.V."/>
            <person name="Shevchenko M.A."/>
            <person name="Golyshin P.N."/>
            <person name="Golyshina O.V."/>
            <person name="Ferrer M."/>
            <person name="Rohde M."/>
            <person name="Mushegian A."/>
            <person name="Sorokin D.Y."/>
            <person name="Giuliano L."/>
            <person name="Yakimov M.M."/>
        </authorList>
    </citation>
    <scope>NUCLEOTIDE SEQUENCE [LARGE SCALE GENOMIC DNA]</scope>
    <source>
        <strain evidence="2">LC1Nh</strain>
    </source>
</reference>
<accession>A0A5Q0UG23</accession>
<name>A0A5Q0UG23_9ARCH</name>
<dbReference type="EMBL" id="CP040089">
    <property type="protein sequence ID" value="QGA80546.1"/>
    <property type="molecule type" value="Genomic_DNA"/>
</dbReference>
<dbReference type="Proteomes" id="UP000377803">
    <property type="component" value="Chromosome"/>
</dbReference>
<protein>
    <submittedName>
        <fullName evidence="1">Uncharacterized protein</fullName>
    </submittedName>
</protein>
<gene>
    <name evidence="1" type="ORF">LC1Nh_0655</name>
</gene>
<proteinExistence type="predicted"/>
<keyword evidence="2" id="KW-1185">Reference proteome</keyword>
<dbReference type="RefSeq" id="WP_153550286.1">
    <property type="nucleotide sequence ID" value="NZ_CP040089.1"/>
</dbReference>
<dbReference type="AlphaFoldDB" id="A0A5Q0UG23"/>
<sequence>MIAGVILSNSLDKDSKIAFLGDELETFSVETNQEIVDLVEEKQPEIIAFDVGTEQGPKEFTKAEQELQDEGYIFTPNSHQERKVERLQSLEKHLKHQLDYIPEIIRFEPQITAEELMLDGEDALKSIGIEGDISGAKEFDAVLGAVTARFYSQDQFEEMGVVVPENLDNS</sequence>
<evidence type="ECO:0000313" key="1">
    <source>
        <dbReference type="EMBL" id="QGA80546.1"/>
    </source>
</evidence>
<dbReference type="GeneID" id="42365041"/>